<organism evidence="4 5">
    <name type="scientific">Rosa chinensis</name>
    <name type="common">China rose</name>
    <dbReference type="NCBI Taxonomy" id="74649"/>
    <lineage>
        <taxon>Eukaryota</taxon>
        <taxon>Viridiplantae</taxon>
        <taxon>Streptophyta</taxon>
        <taxon>Embryophyta</taxon>
        <taxon>Tracheophyta</taxon>
        <taxon>Spermatophyta</taxon>
        <taxon>Magnoliopsida</taxon>
        <taxon>eudicotyledons</taxon>
        <taxon>Gunneridae</taxon>
        <taxon>Pentapetalae</taxon>
        <taxon>rosids</taxon>
        <taxon>fabids</taxon>
        <taxon>Rosales</taxon>
        <taxon>Rosaceae</taxon>
        <taxon>Rosoideae</taxon>
        <taxon>Rosoideae incertae sedis</taxon>
        <taxon>Rosa</taxon>
    </lineage>
</organism>
<dbReference type="EC" id="2.3.1.150" evidence="4"/>
<dbReference type="Pfam" id="PF02458">
    <property type="entry name" value="Transferase"/>
    <property type="match status" value="1"/>
</dbReference>
<evidence type="ECO:0000313" key="5">
    <source>
        <dbReference type="Proteomes" id="UP000238479"/>
    </source>
</evidence>
<evidence type="ECO:0000256" key="1">
    <source>
        <dbReference type="ARBA" id="ARBA00009861"/>
    </source>
</evidence>
<keyword evidence="2 4" id="KW-0808">Transferase</keyword>
<dbReference type="OMA" id="DHASIEC"/>
<dbReference type="EMBL" id="PDCK01000043">
    <property type="protein sequence ID" value="PRQ30631.1"/>
    <property type="molecule type" value="Genomic_DNA"/>
</dbReference>
<reference evidence="4 5" key="1">
    <citation type="journal article" date="2018" name="Nat. Genet.">
        <title>The Rosa genome provides new insights in the design of modern roses.</title>
        <authorList>
            <person name="Bendahmane M."/>
        </authorList>
    </citation>
    <scope>NUCLEOTIDE SEQUENCE [LARGE SCALE GENOMIC DNA]</scope>
    <source>
        <strain evidence="5">cv. Old Blush</strain>
    </source>
</reference>
<proteinExistence type="inferred from homology"/>
<keyword evidence="5" id="KW-1185">Reference proteome</keyword>
<dbReference type="Gene3D" id="3.30.559.10">
    <property type="entry name" value="Chloramphenicol acetyltransferase-like domain"/>
    <property type="match status" value="1"/>
</dbReference>
<dbReference type="PANTHER" id="PTHR31623">
    <property type="entry name" value="F21J9.9"/>
    <property type="match status" value="1"/>
</dbReference>
<evidence type="ECO:0000313" key="4">
    <source>
        <dbReference type="EMBL" id="PRQ30631.1"/>
    </source>
</evidence>
<evidence type="ECO:0000256" key="2">
    <source>
        <dbReference type="ARBA" id="ARBA00022679"/>
    </source>
</evidence>
<name>A0A2P6Q8X5_ROSCH</name>
<keyword evidence="3 4" id="KW-0012">Acyltransferase</keyword>
<dbReference type="Proteomes" id="UP000238479">
    <property type="component" value="Chromosome 5"/>
</dbReference>
<comment type="caution">
    <text evidence="4">The sequence shown here is derived from an EMBL/GenBank/DDBJ whole genome shotgun (WGS) entry which is preliminary data.</text>
</comment>
<sequence length="249" mass="27922">MGSEVKVEIVHKETIRPSSPTPHHLRFFSLSIFDQLSPELYFPLLLFYPNNSDHHEVNNVDHQHSLDGERTKLLKRSLSETLTRFYPFAGRILNNASVCYPCSFISRVLDKHDLELLKKLIPLGATKGDTGYDVLLVQINFFECGGITIGFNASHKIIDAHTLSTFINSWAAIPLRFSTSDNIGVVVHQQQYIAAASLFPPLDFFSSPPPIVEFAIEKCTTRRLLFESSKISCLKSEAVSAAVQNPYPS</sequence>
<protein>
    <submittedName>
        <fullName evidence="4">Putative salutaridinol 7-O-acetyltransferase</fullName>
        <ecNumber evidence="4">2.3.1.150</ecNumber>
    </submittedName>
</protein>
<dbReference type="InterPro" id="IPR023213">
    <property type="entry name" value="CAT-like_dom_sf"/>
</dbReference>
<comment type="similarity">
    <text evidence="1">Belongs to the plant acyltransferase family.</text>
</comment>
<dbReference type="Gramene" id="PRQ30631">
    <property type="protein sequence ID" value="PRQ30631"/>
    <property type="gene ID" value="RchiOBHm_Chr5g0026731"/>
</dbReference>
<dbReference type="GO" id="GO:0047180">
    <property type="term" value="F:salutaridinol 7-O-acetyltransferase activity"/>
    <property type="evidence" value="ECO:0007669"/>
    <property type="project" value="UniProtKB-EC"/>
</dbReference>
<gene>
    <name evidence="4" type="ORF">RchiOBHm_Chr5g0026731</name>
</gene>
<dbReference type="PANTHER" id="PTHR31623:SF122">
    <property type="entry name" value="HXXXD-TYPE ACYL-TRANSFERASE FAMILY PROTEIN"/>
    <property type="match status" value="1"/>
</dbReference>
<accession>A0A2P6Q8X5</accession>
<evidence type="ECO:0000256" key="3">
    <source>
        <dbReference type="ARBA" id="ARBA00023315"/>
    </source>
</evidence>
<dbReference type="AlphaFoldDB" id="A0A2P6Q8X5"/>